<comment type="caution">
    <text evidence="1">The sequence shown here is derived from an EMBL/GenBank/DDBJ whole genome shotgun (WGS) entry which is preliminary data.</text>
</comment>
<proteinExistence type="predicted"/>
<dbReference type="RefSeq" id="WP_194107249.1">
    <property type="nucleotide sequence ID" value="NZ_JADFFM010000002.1"/>
</dbReference>
<protein>
    <submittedName>
        <fullName evidence="1">Uncharacterized protein</fullName>
    </submittedName>
</protein>
<reference evidence="1 2" key="1">
    <citation type="submission" date="2020-10" db="EMBL/GenBank/DDBJ databases">
        <title>Mucilaginibacter mali sp. nov., isolated from rhizosphere soil of apple orchard.</title>
        <authorList>
            <person name="Lee J.-S."/>
            <person name="Kim H.S."/>
            <person name="Kim J.-S."/>
        </authorList>
    </citation>
    <scope>NUCLEOTIDE SEQUENCE [LARGE SCALE GENOMIC DNA]</scope>
    <source>
        <strain evidence="1 2">KCTC 23157</strain>
    </source>
</reference>
<keyword evidence="2" id="KW-1185">Reference proteome</keyword>
<sequence length="50" mass="5683">MKNYNSKPAPSKLVAQFDNQLIKILMEDLKAFHDKNPTIRKAGIQQKQAA</sequence>
<name>A0ABR9XK90_9SPHI</name>
<gene>
    <name evidence="1" type="ORF">IRJ18_15655</name>
</gene>
<accession>A0ABR9XK90</accession>
<dbReference type="EMBL" id="JADFFM010000002">
    <property type="protein sequence ID" value="MBE9667808.1"/>
    <property type="molecule type" value="Genomic_DNA"/>
</dbReference>
<evidence type="ECO:0000313" key="2">
    <source>
        <dbReference type="Proteomes" id="UP000632774"/>
    </source>
</evidence>
<evidence type="ECO:0000313" key="1">
    <source>
        <dbReference type="EMBL" id="MBE9667808.1"/>
    </source>
</evidence>
<dbReference type="Proteomes" id="UP000632774">
    <property type="component" value="Unassembled WGS sequence"/>
</dbReference>
<organism evidence="1 2">
    <name type="scientific">Mucilaginibacter boryungensis</name>
    <dbReference type="NCBI Taxonomy" id="768480"/>
    <lineage>
        <taxon>Bacteria</taxon>
        <taxon>Pseudomonadati</taxon>
        <taxon>Bacteroidota</taxon>
        <taxon>Sphingobacteriia</taxon>
        <taxon>Sphingobacteriales</taxon>
        <taxon>Sphingobacteriaceae</taxon>
        <taxon>Mucilaginibacter</taxon>
    </lineage>
</organism>